<feature type="transmembrane region" description="Helical" evidence="1">
    <location>
        <begin position="32"/>
        <end position="52"/>
    </location>
</feature>
<protein>
    <submittedName>
        <fullName evidence="2">Uncharacterized protein</fullName>
    </submittedName>
</protein>
<organism evidence="2">
    <name type="scientific">Rhizophora mucronata</name>
    <name type="common">Asiatic mangrove</name>
    <dbReference type="NCBI Taxonomy" id="61149"/>
    <lineage>
        <taxon>Eukaryota</taxon>
        <taxon>Viridiplantae</taxon>
        <taxon>Streptophyta</taxon>
        <taxon>Embryophyta</taxon>
        <taxon>Tracheophyta</taxon>
        <taxon>Spermatophyta</taxon>
        <taxon>Magnoliopsida</taxon>
        <taxon>eudicotyledons</taxon>
        <taxon>Gunneridae</taxon>
        <taxon>Pentapetalae</taxon>
        <taxon>rosids</taxon>
        <taxon>fabids</taxon>
        <taxon>Malpighiales</taxon>
        <taxon>Rhizophoraceae</taxon>
        <taxon>Rhizophora</taxon>
    </lineage>
</organism>
<proteinExistence type="predicted"/>
<evidence type="ECO:0000256" key="1">
    <source>
        <dbReference type="SAM" id="Phobius"/>
    </source>
</evidence>
<evidence type="ECO:0000313" key="2">
    <source>
        <dbReference type="EMBL" id="MBW84921.1"/>
    </source>
</evidence>
<sequence>MVCKFGSSVTISLPFTTIYVNNIPSTHDTTRLGLFSILHSYLFVLLSFWFILKPDYVFPTSSPSALLQTEISL</sequence>
<reference evidence="2" key="1">
    <citation type="submission" date="2018-02" db="EMBL/GenBank/DDBJ databases">
        <title>Rhizophora mucronata_Transcriptome.</title>
        <authorList>
            <person name="Meera S.P."/>
            <person name="Sreeshan A."/>
            <person name="Augustine A."/>
        </authorList>
    </citation>
    <scope>NUCLEOTIDE SEQUENCE</scope>
    <source>
        <tissue evidence="2">Leaf</tissue>
    </source>
</reference>
<keyword evidence="1" id="KW-0472">Membrane</keyword>
<dbReference type="AlphaFoldDB" id="A0A2P2IUM4"/>
<name>A0A2P2IUM4_RHIMU</name>
<keyword evidence="1" id="KW-0812">Transmembrane</keyword>
<keyword evidence="1" id="KW-1133">Transmembrane helix</keyword>
<accession>A0A2P2IUM4</accession>
<dbReference type="EMBL" id="GGEC01004438">
    <property type="protein sequence ID" value="MBW84921.1"/>
    <property type="molecule type" value="Transcribed_RNA"/>
</dbReference>